<dbReference type="GO" id="GO:0008237">
    <property type="term" value="F:metallopeptidase activity"/>
    <property type="evidence" value="ECO:0007669"/>
    <property type="project" value="UniProtKB-KW"/>
</dbReference>
<dbReference type="Pfam" id="PF14464">
    <property type="entry name" value="Prok-JAB"/>
    <property type="match status" value="1"/>
</dbReference>
<proteinExistence type="predicted"/>
<keyword evidence="1" id="KW-0645">Protease</keyword>
<dbReference type="SUPFAM" id="SSF102712">
    <property type="entry name" value="JAB1/MPN domain"/>
    <property type="match status" value="1"/>
</dbReference>
<sequence>MSVLADYPVHYAGLGRSVHIHHKVWLLWRSQRQIRLETPETAGVLIGLSSEDNKTIWIQDSTIATPFDEQSRHYFKLTDSMHQSMVNDAYEKSNGAQIYLGTWHTHPQDIPNPSHVDLDDWKHCVHRNTGRPLVFAIVGTQAVRLYSKWGNHFKSLKLKECAIDELR</sequence>
<dbReference type="OrthoDB" id="5470925at2"/>
<evidence type="ECO:0000313" key="8">
    <source>
        <dbReference type="Proteomes" id="UP000250079"/>
    </source>
</evidence>
<dbReference type="GO" id="GO:0046872">
    <property type="term" value="F:metal ion binding"/>
    <property type="evidence" value="ECO:0007669"/>
    <property type="project" value="UniProtKB-KW"/>
</dbReference>
<dbReference type="InterPro" id="IPR028090">
    <property type="entry name" value="JAB_dom_prok"/>
</dbReference>
<dbReference type="AlphaFoldDB" id="A0A2Z2NVN8"/>
<reference evidence="7 8" key="1">
    <citation type="submission" date="2016-12" db="EMBL/GenBank/DDBJ databases">
        <authorList>
            <person name="Song W.-J."/>
            <person name="Kurnit D.M."/>
        </authorList>
    </citation>
    <scope>NUCLEOTIDE SEQUENCE [LARGE SCALE GENOMIC DNA]</scope>
    <source>
        <strain evidence="7 8">IMCC3135</strain>
    </source>
</reference>
<dbReference type="Proteomes" id="UP000250079">
    <property type="component" value="Chromosome"/>
</dbReference>
<feature type="domain" description="JAB" evidence="6">
    <location>
        <begin position="37"/>
        <end position="140"/>
    </location>
</feature>
<keyword evidence="2" id="KW-0479">Metal-binding</keyword>
<evidence type="ECO:0000256" key="5">
    <source>
        <dbReference type="ARBA" id="ARBA00023049"/>
    </source>
</evidence>
<evidence type="ECO:0000256" key="3">
    <source>
        <dbReference type="ARBA" id="ARBA00022801"/>
    </source>
</evidence>
<keyword evidence="4" id="KW-0862">Zinc</keyword>
<evidence type="ECO:0000256" key="1">
    <source>
        <dbReference type="ARBA" id="ARBA00022670"/>
    </source>
</evidence>
<name>A0A2Z2NVN8_9GAMM</name>
<organism evidence="7 8">
    <name type="scientific">Granulosicoccus antarcticus IMCC3135</name>
    <dbReference type="NCBI Taxonomy" id="1192854"/>
    <lineage>
        <taxon>Bacteria</taxon>
        <taxon>Pseudomonadati</taxon>
        <taxon>Pseudomonadota</taxon>
        <taxon>Gammaproteobacteria</taxon>
        <taxon>Chromatiales</taxon>
        <taxon>Granulosicoccaceae</taxon>
        <taxon>Granulosicoccus</taxon>
    </lineage>
</organism>
<dbReference type="Gene3D" id="3.40.140.10">
    <property type="entry name" value="Cytidine Deaminase, domain 2"/>
    <property type="match status" value="1"/>
</dbReference>
<gene>
    <name evidence="7" type="ORF">IMCC3135_20115</name>
</gene>
<evidence type="ECO:0000313" key="7">
    <source>
        <dbReference type="EMBL" id="ASJ74101.1"/>
    </source>
</evidence>
<dbReference type="GO" id="GO:0006508">
    <property type="term" value="P:proteolysis"/>
    <property type="evidence" value="ECO:0007669"/>
    <property type="project" value="UniProtKB-KW"/>
</dbReference>
<dbReference type="EMBL" id="CP018632">
    <property type="protein sequence ID" value="ASJ74101.1"/>
    <property type="molecule type" value="Genomic_DNA"/>
</dbReference>
<evidence type="ECO:0000256" key="4">
    <source>
        <dbReference type="ARBA" id="ARBA00022833"/>
    </source>
</evidence>
<accession>A0A2Z2NVN8</accession>
<dbReference type="RefSeq" id="WP_088919185.1">
    <property type="nucleotide sequence ID" value="NZ_CP018632.1"/>
</dbReference>
<keyword evidence="5" id="KW-0482">Metalloprotease</keyword>
<protein>
    <recommendedName>
        <fullName evidence="6">JAB domain-containing protein</fullName>
    </recommendedName>
</protein>
<dbReference type="KEGG" id="gai:IMCC3135_20115"/>
<evidence type="ECO:0000256" key="2">
    <source>
        <dbReference type="ARBA" id="ARBA00022723"/>
    </source>
</evidence>
<keyword evidence="3" id="KW-0378">Hydrolase</keyword>
<evidence type="ECO:0000259" key="6">
    <source>
        <dbReference type="Pfam" id="PF14464"/>
    </source>
</evidence>
<keyword evidence="8" id="KW-1185">Reference proteome</keyword>